<dbReference type="AlphaFoldDB" id="A0A1Q9CTS7"/>
<sequence>MVVLSSHARTVKQAVEQEKKKANAIMTEVVEKRQAAAVAKLVSAPWDRFQKGLCDELGFTGAVSEAKPSDTALAASGKGSGEEE</sequence>
<evidence type="ECO:0000313" key="1">
    <source>
        <dbReference type="EMBL" id="OLP86330.1"/>
    </source>
</evidence>
<dbReference type="EMBL" id="LSRX01000921">
    <property type="protein sequence ID" value="OLP86330.1"/>
    <property type="molecule type" value="Genomic_DNA"/>
</dbReference>
<evidence type="ECO:0000313" key="2">
    <source>
        <dbReference type="Proteomes" id="UP000186817"/>
    </source>
</evidence>
<accession>A0A1Q9CTS7</accession>
<gene>
    <name evidence="1" type="ORF">AK812_SmicGene32560</name>
</gene>
<organism evidence="1 2">
    <name type="scientific">Symbiodinium microadriaticum</name>
    <name type="common">Dinoflagellate</name>
    <name type="synonym">Zooxanthella microadriatica</name>
    <dbReference type="NCBI Taxonomy" id="2951"/>
    <lineage>
        <taxon>Eukaryota</taxon>
        <taxon>Sar</taxon>
        <taxon>Alveolata</taxon>
        <taxon>Dinophyceae</taxon>
        <taxon>Suessiales</taxon>
        <taxon>Symbiodiniaceae</taxon>
        <taxon>Symbiodinium</taxon>
    </lineage>
</organism>
<name>A0A1Q9CTS7_SYMMI</name>
<keyword evidence="2" id="KW-1185">Reference proteome</keyword>
<protein>
    <submittedName>
        <fullName evidence="1">Uncharacterized protein</fullName>
    </submittedName>
</protein>
<comment type="caution">
    <text evidence="1">The sequence shown here is derived from an EMBL/GenBank/DDBJ whole genome shotgun (WGS) entry which is preliminary data.</text>
</comment>
<dbReference type="Proteomes" id="UP000186817">
    <property type="component" value="Unassembled WGS sequence"/>
</dbReference>
<reference evidence="1 2" key="1">
    <citation type="submission" date="2016-02" db="EMBL/GenBank/DDBJ databases">
        <title>Genome analysis of coral dinoflagellate symbionts highlights evolutionary adaptations to a symbiotic lifestyle.</title>
        <authorList>
            <person name="Aranda M."/>
            <person name="Li Y."/>
            <person name="Liew Y.J."/>
            <person name="Baumgarten S."/>
            <person name="Simakov O."/>
            <person name="Wilson M."/>
            <person name="Piel J."/>
            <person name="Ashoor H."/>
            <person name="Bougouffa S."/>
            <person name="Bajic V.B."/>
            <person name="Ryu T."/>
            <person name="Ravasi T."/>
            <person name="Bayer T."/>
            <person name="Micklem G."/>
            <person name="Kim H."/>
            <person name="Bhak J."/>
            <person name="Lajeunesse T.C."/>
            <person name="Voolstra C.R."/>
        </authorList>
    </citation>
    <scope>NUCLEOTIDE SEQUENCE [LARGE SCALE GENOMIC DNA]</scope>
    <source>
        <strain evidence="1 2">CCMP2467</strain>
    </source>
</reference>
<proteinExistence type="predicted"/>